<dbReference type="Proteomes" id="UP000076587">
    <property type="component" value="Unassembled WGS sequence"/>
</dbReference>
<sequence length="75" mass="8499">MTDPKGHEKSVISFLITDFFMANTYLFNDVIDDSSLELAQPNEISFKYACQFIGGQLKVMANALFRQYSQAFSCT</sequence>
<proteinExistence type="predicted"/>
<evidence type="ECO:0000313" key="2">
    <source>
        <dbReference type="Proteomes" id="UP000076587"/>
    </source>
</evidence>
<protein>
    <submittedName>
        <fullName evidence="1">Uncharacterized protein</fullName>
    </submittedName>
</protein>
<comment type="caution">
    <text evidence="1">The sequence shown here is derived from an EMBL/GenBank/DDBJ whole genome shotgun (WGS) entry which is preliminary data.</text>
</comment>
<reference evidence="1 2" key="1">
    <citation type="submission" date="2013-07" db="EMBL/GenBank/DDBJ databases">
        <title>Comparative Genomic and Metabolomic Analysis of Twelve Strains of Pseudoalteromonas luteoviolacea.</title>
        <authorList>
            <person name="Vynne N.G."/>
            <person name="Mansson M."/>
            <person name="Gram L."/>
        </authorList>
    </citation>
    <scope>NUCLEOTIDE SEQUENCE [LARGE SCALE GENOMIC DNA]</scope>
    <source>
        <strain evidence="1 2">NCIMB 1942</strain>
    </source>
</reference>
<dbReference type="PATRIC" id="fig|1365253.3.peg.3228"/>
<dbReference type="EMBL" id="AUXT01000173">
    <property type="protein sequence ID" value="KZN46035.1"/>
    <property type="molecule type" value="Genomic_DNA"/>
</dbReference>
<organism evidence="1 2">
    <name type="scientific">Pseudoalteromonas luteoviolacea NCIMB 1942</name>
    <dbReference type="NCBI Taxonomy" id="1365253"/>
    <lineage>
        <taxon>Bacteria</taxon>
        <taxon>Pseudomonadati</taxon>
        <taxon>Pseudomonadota</taxon>
        <taxon>Gammaproteobacteria</taxon>
        <taxon>Alteromonadales</taxon>
        <taxon>Pseudoalteromonadaceae</taxon>
        <taxon>Pseudoalteromonas</taxon>
    </lineage>
</organism>
<dbReference type="AlphaFoldDB" id="A0A167B134"/>
<name>A0A167B134_9GAMM</name>
<accession>A0A167B134</accession>
<gene>
    <name evidence="1" type="ORF">N482_13310</name>
</gene>
<evidence type="ECO:0000313" key="1">
    <source>
        <dbReference type="EMBL" id="KZN46035.1"/>
    </source>
</evidence>